<dbReference type="InterPro" id="IPR043127">
    <property type="entry name" value="Sec-1-like_dom3a"/>
</dbReference>
<reference evidence="9" key="1">
    <citation type="submission" date="2022-07" db="EMBL/GenBank/DDBJ databases">
        <title>Draft genome sequence of Zalerion maritima ATCC 34329, a (micro)plastics degrading marine fungus.</title>
        <authorList>
            <person name="Paco A."/>
            <person name="Goncalves M.F.M."/>
            <person name="Rocha-Santos T.A.P."/>
            <person name="Alves A."/>
        </authorList>
    </citation>
    <scope>NUCLEOTIDE SEQUENCE</scope>
    <source>
        <strain evidence="9">ATCC 34329</strain>
    </source>
</reference>
<dbReference type="InterPro" id="IPR036045">
    <property type="entry name" value="Sec1-like_sf"/>
</dbReference>
<name>A0AAD5WTI1_9PEZI</name>
<protein>
    <submittedName>
        <fullName evidence="9">Sec1 protein</fullName>
    </submittedName>
</protein>
<dbReference type="InterPro" id="IPR011989">
    <property type="entry name" value="ARM-like"/>
</dbReference>
<dbReference type="SMART" id="SM01156">
    <property type="entry name" value="DUF1716"/>
    <property type="match status" value="1"/>
</dbReference>
<evidence type="ECO:0000313" key="9">
    <source>
        <dbReference type="EMBL" id="KAJ2904497.1"/>
    </source>
</evidence>
<dbReference type="GO" id="GO:0016192">
    <property type="term" value="P:vesicle-mediated transport"/>
    <property type="evidence" value="ECO:0007669"/>
    <property type="project" value="InterPro"/>
</dbReference>
<gene>
    <name evidence="9" type="ORF">MKZ38_007940</name>
</gene>
<dbReference type="Gene3D" id="1.25.10.10">
    <property type="entry name" value="Leucine-rich Repeat Variant"/>
    <property type="match status" value="1"/>
</dbReference>
<evidence type="ECO:0000256" key="7">
    <source>
        <dbReference type="SAM" id="MobiDB-lite"/>
    </source>
</evidence>
<keyword evidence="4" id="KW-0677">Repeat</keyword>
<feature type="region of interest" description="Disordered" evidence="7">
    <location>
        <begin position="1360"/>
        <end position="1379"/>
    </location>
</feature>
<dbReference type="SUPFAM" id="SSF56815">
    <property type="entry name" value="Sec1/munc18-like (SM) proteins"/>
    <property type="match status" value="1"/>
</dbReference>
<evidence type="ECO:0000256" key="6">
    <source>
        <dbReference type="ARBA" id="ARBA00023242"/>
    </source>
</evidence>
<dbReference type="Gene3D" id="3.40.50.2060">
    <property type="match status" value="1"/>
</dbReference>
<keyword evidence="3" id="KW-0597">Phosphoprotein</keyword>
<dbReference type="InterPro" id="IPR039678">
    <property type="entry name" value="CTNNBL1"/>
</dbReference>
<dbReference type="PANTHER" id="PTHR14978">
    <property type="entry name" value="BETA-CATENIN-LIKE PROTEIN 1 NUCLEAR ASSOCIATED PROTEIN"/>
    <property type="match status" value="1"/>
</dbReference>
<dbReference type="Gene3D" id="3.40.50.1910">
    <property type="match status" value="1"/>
</dbReference>
<dbReference type="InterPro" id="IPR043154">
    <property type="entry name" value="Sec-1-like_dom1"/>
</dbReference>
<keyword evidence="5" id="KW-0175">Coiled coil</keyword>
<feature type="domain" description="Beta-catenin-like protein 1 N-terminal" evidence="8">
    <location>
        <begin position="1041"/>
        <end position="1156"/>
    </location>
</feature>
<keyword evidence="10" id="KW-1185">Reference proteome</keyword>
<organism evidence="9 10">
    <name type="scientific">Zalerion maritima</name>
    <dbReference type="NCBI Taxonomy" id="339359"/>
    <lineage>
        <taxon>Eukaryota</taxon>
        <taxon>Fungi</taxon>
        <taxon>Dikarya</taxon>
        <taxon>Ascomycota</taxon>
        <taxon>Pezizomycotina</taxon>
        <taxon>Sordariomycetes</taxon>
        <taxon>Lulworthiomycetidae</taxon>
        <taxon>Lulworthiales</taxon>
        <taxon>Lulworthiaceae</taxon>
        <taxon>Zalerion</taxon>
    </lineage>
</organism>
<dbReference type="Pfam" id="PF00995">
    <property type="entry name" value="Sec1"/>
    <property type="match status" value="1"/>
</dbReference>
<dbReference type="Proteomes" id="UP001201980">
    <property type="component" value="Unassembled WGS sequence"/>
</dbReference>
<proteinExistence type="inferred from homology"/>
<evidence type="ECO:0000256" key="3">
    <source>
        <dbReference type="ARBA" id="ARBA00022553"/>
    </source>
</evidence>
<comment type="similarity">
    <text evidence="2">Belongs to the STXBP/unc-18/SEC1 family.</text>
</comment>
<comment type="subcellular location">
    <subcellularLocation>
        <location evidence="1">Nucleus</location>
    </subcellularLocation>
</comment>
<dbReference type="GO" id="GO:0005681">
    <property type="term" value="C:spliceosomal complex"/>
    <property type="evidence" value="ECO:0007669"/>
    <property type="project" value="TreeGrafter"/>
</dbReference>
<sequence>MEKGEELIDDDGEEKEGSETRSAWAAITTQPPTSHRLAHVLIRFRTSRHDGAWQARPPPPSRTGYQLLLSCRQFLDIEGGELDLPGVEAELARDLQPTPTILRRNQFTWLQDRHKLRYSRNEVERVARYPRLLPSARVLHNFLPGSCELIPKRRLPTSSTRRRGLERDIATNFTALPIRLSRRQQPPKPGAASDFGLLPLPNGAEPYHHHSIAKLSSSGTMATKGSTLRDRQVESLMTILNLNHEVSEKDAEDHANALVVPSASILTTDGEPIWKVLVFDDLGRDVISSVLRVSDLRSMGVTMHMHIAASRHPIPDVPVVYLLEPNEKNLKAVTGDLQNGLYTPAYINFLSSIPRPLLEDFGAQTVAAETSEHIAQVCDQYLNFVVAEPDLFNLGMEKEHTYWALNSAKTKDEELDHVVDRIVSGLFSVCVTMGVIPIIRCPKGAAAEMISAKLDRKLRDHILNSKDNLFSANFRSASTVAPQSRPVLVILDRNVDLIPMFSHSWTYQSLVHDVLNMKLNRITIETLKDESDPAKGKVRKSYDLTSNDFFWGKNAGAPFPQVAEDIDAELSKYKEDAAEVTKKTGVSDFEHPNFEDENSASAQHLKTAITLLPELRERKSTLDMHMNILAALLAGIKNRKLDGYFQMEENVLKQSKEEILKIIKDSDQGDEPVDKLRYFIIWFLSTEQDVGRADWAELEKALTEAGVDGSCLAYVRQVRSTTKMTQLATINSSQAGTSSGSTDLFGRFSSISTRLTDRLKDTGVPTNLGANLDSLIGGIKNFLPANKDLTITKIVESIMDPSAASSSAIAKTENYLYFDPRSPNARGTMPPLSAVRAGSSMPGGSTALGVQGPGTGASFGQRRQGFSDAVVFTVGGGSMDEYGNLQEWLARTTGGGEKTKRRVVYGSTEMMNSGEFIREELERLAPLHTSTRQHQTSHDRAVTMTSVDEIFKKSGIPPKRKLDLVRDPNEIYKSAKYSGSSDPTRRHARVEDDNEDKDMEAGPSLPPPDGDDNPDAEAGPEPPPDDEEAGGRFFGGGITDDQARAFDYVETQEQSHTQSKSDLLISPDTKLDVPWLRRTSLSFEKKINKNATLRAKYPSQPEKFIESEADLDQAVRDLAALSEAPSLYPEFVRLGSLGSLVSLLAHENSDLAIAALQTLAELTDEDVGAGEDEWKVLVLEGLLGDAAGEDLLGLVGSNLSRLDQGDDERDKEGIYHALGLLENICSAGTETKEKIVSNKEILRWLLARTCRQDKKEEEGGGGDVGMDQNRQYAAELLAILCSNNALRNCERLSKMDAVDKFLQLAAPYRKHDPPKGGEEEEFVGDVFETLTALVDTDVGKRKFVEAEGVELVLLILGSGSGGGKDGKHGKHGKKEKEKNKMVKRLSMRLLAHAVSPSTSTSSPSPKKKKKTKEEDQKNHHRHDSSAAPREVSTKLIEEGGLKPLFALFIRRSDPQTLEQLLDIFTSLLRLLPADSAERIRLLAKFVEKDYQKTSRLIALRREYVSRLRLVEDEMSREEAQNDDDDDDDEDRALRELEDLSRRLEAGLYALQLVDCILAWLVAEDDGARMKIVQLLGERDEGLADVKKTLVQQVDGLDEDEQDEAARELREVLGTLVGFLV</sequence>
<dbReference type="Pfam" id="PF08216">
    <property type="entry name" value="CTNNBL"/>
    <property type="match status" value="2"/>
</dbReference>
<evidence type="ECO:0000313" key="10">
    <source>
        <dbReference type="Proteomes" id="UP001201980"/>
    </source>
</evidence>
<evidence type="ECO:0000259" key="8">
    <source>
        <dbReference type="SMART" id="SM01156"/>
    </source>
</evidence>
<evidence type="ECO:0000256" key="4">
    <source>
        <dbReference type="ARBA" id="ARBA00022737"/>
    </source>
</evidence>
<dbReference type="PANTHER" id="PTHR14978:SF0">
    <property type="entry name" value="BETA-CATENIN-LIKE PROTEIN 1"/>
    <property type="match status" value="1"/>
</dbReference>
<evidence type="ECO:0000256" key="1">
    <source>
        <dbReference type="ARBA" id="ARBA00004123"/>
    </source>
</evidence>
<keyword evidence="6" id="KW-0539">Nucleus</keyword>
<dbReference type="Gene3D" id="3.90.830.10">
    <property type="entry name" value="Syntaxin Binding Protein 1, Chain A, domain 2"/>
    <property type="match status" value="1"/>
</dbReference>
<comment type="caution">
    <text evidence="9">The sequence shown here is derived from an EMBL/GenBank/DDBJ whole genome shotgun (WGS) entry which is preliminary data.</text>
</comment>
<feature type="region of interest" description="Disordered" evidence="7">
    <location>
        <begin position="973"/>
        <end position="1037"/>
    </location>
</feature>
<dbReference type="InterPro" id="IPR001619">
    <property type="entry name" value="Sec1-like"/>
</dbReference>
<feature type="region of interest" description="Disordered" evidence="7">
    <location>
        <begin position="1392"/>
        <end position="1432"/>
    </location>
</feature>
<dbReference type="Gene3D" id="1.25.40.60">
    <property type="match status" value="1"/>
</dbReference>
<dbReference type="InterPro" id="IPR016024">
    <property type="entry name" value="ARM-type_fold"/>
</dbReference>
<feature type="compositionally biased region" description="Low complexity" evidence="7">
    <location>
        <begin position="1395"/>
        <end position="1404"/>
    </location>
</feature>
<feature type="region of interest" description="Disordered" evidence="7">
    <location>
        <begin position="1"/>
        <end position="29"/>
    </location>
</feature>
<feature type="compositionally biased region" description="Acidic residues" evidence="7">
    <location>
        <begin position="7"/>
        <end position="16"/>
    </location>
</feature>
<evidence type="ECO:0000256" key="2">
    <source>
        <dbReference type="ARBA" id="ARBA00009884"/>
    </source>
</evidence>
<dbReference type="InterPro" id="IPR027482">
    <property type="entry name" value="Sec1-like_dom2"/>
</dbReference>
<dbReference type="EMBL" id="JAKWBI020000052">
    <property type="protein sequence ID" value="KAJ2904497.1"/>
    <property type="molecule type" value="Genomic_DNA"/>
</dbReference>
<dbReference type="InterPro" id="IPR013180">
    <property type="entry name" value="CTNNBL1_N"/>
</dbReference>
<accession>A0AAD5WTI1</accession>
<evidence type="ECO:0000256" key="5">
    <source>
        <dbReference type="ARBA" id="ARBA00023054"/>
    </source>
</evidence>
<dbReference type="SUPFAM" id="SSF48371">
    <property type="entry name" value="ARM repeat"/>
    <property type="match status" value="1"/>
</dbReference>